<protein>
    <submittedName>
        <fullName evidence="1">Uncharacterized protein</fullName>
    </submittedName>
</protein>
<evidence type="ECO:0000313" key="2">
    <source>
        <dbReference type="Proteomes" id="UP001501627"/>
    </source>
</evidence>
<accession>A0ABP7QZW9</accession>
<reference evidence="2" key="1">
    <citation type="journal article" date="2019" name="Int. J. Syst. Evol. Microbiol.">
        <title>The Global Catalogue of Microorganisms (GCM) 10K type strain sequencing project: providing services to taxonomists for standard genome sequencing and annotation.</title>
        <authorList>
            <consortium name="The Broad Institute Genomics Platform"/>
            <consortium name="The Broad Institute Genome Sequencing Center for Infectious Disease"/>
            <person name="Wu L."/>
            <person name="Ma J."/>
        </authorList>
    </citation>
    <scope>NUCLEOTIDE SEQUENCE [LARGE SCALE GENOMIC DNA]</scope>
    <source>
        <strain evidence="2">JCM 17561</strain>
    </source>
</reference>
<organism evidence="1 2">
    <name type="scientific">Comamonas faecalis</name>
    <dbReference type="NCBI Taxonomy" id="1387849"/>
    <lineage>
        <taxon>Bacteria</taxon>
        <taxon>Pseudomonadati</taxon>
        <taxon>Pseudomonadota</taxon>
        <taxon>Betaproteobacteria</taxon>
        <taxon>Burkholderiales</taxon>
        <taxon>Comamonadaceae</taxon>
        <taxon>Comamonas</taxon>
    </lineage>
</organism>
<dbReference type="Proteomes" id="UP001501627">
    <property type="component" value="Unassembled WGS sequence"/>
</dbReference>
<sequence>MSDSAQALRDLAEVHLATVLKPLPTDRIGRFVLFVEVVRAMDYWGTHAPALIGNDEKVAQSFDLMYWGWNRAVAELFEPLDQPGAFPIMESTQESRTFAASLMQELGKVSMLRRLADMSERGIMEVARNGDEFHIRMSEDARTQFADASELDKLKAAEARLPSSSVGWTMASMRDALRFPDMPGNYMAIANAPVKRWLRPDIEELIKPLVRPWDTGYGVMVAYDARIEVDRHYMAEALALATPWREDSGIHADAKLGPITGADIAGVGAALISLHAKHFGCVSVAKKLFPEVSVAQSLTIWGPRDTLEESISIMSGRPEPVVHAVFNALAMTSEQSKKLAEHSTPLIPMLFDLGNGFILRPVSCLTRNPFTAARTQHQWLDPRTEHAVAADREEWMRRQLFGMFGGNRYIRFPGNLKLRRGGAVLTDIDAIIYDKLTGDVGLFQLKWQDYSTNDVRQLRSKAANLSAELGDWSGKVKSWLDENGVSALDKSLRLKQKRGEAARSALLFAISRSSVRTQGYGVRTEAPELAMGVWPQFVRARMEIGPSAGSMRDVHARLIEEHGQVPIVYPMPALMRIADKTLHIHDFWNRADDKNRASETGGESAIRTL</sequence>
<dbReference type="EMBL" id="BAABBP010000008">
    <property type="protein sequence ID" value="GAA3990247.1"/>
    <property type="molecule type" value="Genomic_DNA"/>
</dbReference>
<proteinExistence type="predicted"/>
<evidence type="ECO:0000313" key="1">
    <source>
        <dbReference type="EMBL" id="GAA3990247.1"/>
    </source>
</evidence>
<keyword evidence="2" id="KW-1185">Reference proteome</keyword>
<gene>
    <name evidence="1" type="ORF">GCM10022279_11690</name>
</gene>
<dbReference type="RefSeq" id="WP_344868732.1">
    <property type="nucleotide sequence ID" value="NZ_BAABBP010000008.1"/>
</dbReference>
<name>A0ABP7QZW9_9BURK</name>
<comment type="caution">
    <text evidence="1">The sequence shown here is derived from an EMBL/GenBank/DDBJ whole genome shotgun (WGS) entry which is preliminary data.</text>
</comment>